<comment type="caution">
    <text evidence="11">The sequence shown here is derived from an EMBL/GenBank/DDBJ whole genome shotgun (WGS) entry which is preliminary data.</text>
</comment>
<dbReference type="EMBL" id="BATC01000003">
    <property type="protein sequence ID" value="GAD58069.1"/>
    <property type="molecule type" value="Genomic_DNA"/>
</dbReference>
<keyword evidence="6" id="KW-0547">Nucleotide-binding</keyword>
<accession>A0A8E0KJ58</accession>
<feature type="domain" description="HAMP" evidence="10">
    <location>
        <begin position="303"/>
        <end position="357"/>
    </location>
</feature>
<protein>
    <recommendedName>
        <fullName evidence="3">histidine kinase</fullName>
        <ecNumber evidence="3">2.7.13.3</ecNumber>
    </recommendedName>
</protein>
<evidence type="ECO:0000256" key="5">
    <source>
        <dbReference type="ARBA" id="ARBA00022679"/>
    </source>
</evidence>
<evidence type="ECO:0000259" key="10">
    <source>
        <dbReference type="PROSITE" id="PS50885"/>
    </source>
</evidence>
<evidence type="ECO:0000256" key="7">
    <source>
        <dbReference type="ARBA" id="ARBA00022777"/>
    </source>
</evidence>
<dbReference type="Gene3D" id="3.30.565.10">
    <property type="entry name" value="Histidine kinase-like ATPase, C-terminal domain"/>
    <property type="match status" value="1"/>
</dbReference>
<dbReference type="Gene3D" id="3.30.450.20">
    <property type="entry name" value="PAS domain"/>
    <property type="match status" value="2"/>
</dbReference>
<keyword evidence="5" id="KW-0808">Transferase</keyword>
<keyword evidence="7" id="KW-0418">Kinase</keyword>
<feature type="domain" description="Histidine kinase" evidence="9">
    <location>
        <begin position="372"/>
        <end position="563"/>
    </location>
</feature>
<evidence type="ECO:0000313" key="12">
    <source>
        <dbReference type="Proteomes" id="UP000016569"/>
    </source>
</evidence>
<dbReference type="GO" id="GO:0016020">
    <property type="term" value="C:membrane"/>
    <property type="evidence" value="ECO:0007669"/>
    <property type="project" value="UniProtKB-SubCell"/>
</dbReference>
<comment type="subcellular location">
    <subcellularLocation>
        <location evidence="2">Membrane</location>
    </subcellularLocation>
</comment>
<dbReference type="EC" id="2.7.13.3" evidence="3"/>
<dbReference type="AlphaFoldDB" id="A0A8E0KJ58"/>
<dbReference type="InterPro" id="IPR005467">
    <property type="entry name" value="His_kinase_dom"/>
</dbReference>
<dbReference type="Proteomes" id="UP000016569">
    <property type="component" value="Unassembled WGS sequence"/>
</dbReference>
<dbReference type="InterPro" id="IPR003660">
    <property type="entry name" value="HAMP_dom"/>
</dbReference>
<evidence type="ECO:0000256" key="2">
    <source>
        <dbReference type="ARBA" id="ARBA00004370"/>
    </source>
</evidence>
<dbReference type="InterPro" id="IPR036890">
    <property type="entry name" value="HATPase_C_sf"/>
</dbReference>
<evidence type="ECO:0000256" key="8">
    <source>
        <dbReference type="ARBA" id="ARBA00022840"/>
    </source>
</evidence>
<keyword evidence="4" id="KW-0597">Phosphoprotein</keyword>
<dbReference type="GO" id="GO:0004673">
    <property type="term" value="F:protein histidine kinase activity"/>
    <property type="evidence" value="ECO:0007669"/>
    <property type="project" value="UniProtKB-EC"/>
</dbReference>
<keyword evidence="12" id="KW-1185">Reference proteome</keyword>
<evidence type="ECO:0000256" key="3">
    <source>
        <dbReference type="ARBA" id="ARBA00012438"/>
    </source>
</evidence>
<gene>
    <name evidence="11" type="ORF">MBEBAB_0319</name>
</gene>
<dbReference type="GO" id="GO:0007165">
    <property type="term" value="P:signal transduction"/>
    <property type="evidence" value="ECO:0007669"/>
    <property type="project" value="InterPro"/>
</dbReference>
<dbReference type="Pfam" id="PF02518">
    <property type="entry name" value="HATPase_c"/>
    <property type="match status" value="1"/>
</dbReference>
<dbReference type="InterPro" id="IPR011495">
    <property type="entry name" value="Sig_transdc_His_kin_sub2_dim/P"/>
</dbReference>
<dbReference type="PROSITE" id="PS50885">
    <property type="entry name" value="HAMP"/>
    <property type="match status" value="1"/>
</dbReference>
<dbReference type="PANTHER" id="PTHR41523">
    <property type="entry name" value="TWO-COMPONENT SYSTEM SENSOR PROTEIN"/>
    <property type="match status" value="1"/>
</dbReference>
<dbReference type="SUPFAM" id="SSF55874">
    <property type="entry name" value="ATPase domain of HSP90 chaperone/DNA topoisomerase II/histidine kinase"/>
    <property type="match status" value="1"/>
</dbReference>
<keyword evidence="8" id="KW-0067">ATP-binding</keyword>
<dbReference type="GO" id="GO:0005524">
    <property type="term" value="F:ATP binding"/>
    <property type="evidence" value="ECO:0007669"/>
    <property type="project" value="UniProtKB-KW"/>
</dbReference>
<evidence type="ECO:0000256" key="4">
    <source>
        <dbReference type="ARBA" id="ARBA00022553"/>
    </source>
</evidence>
<dbReference type="RefSeq" id="WP_021696165.1">
    <property type="nucleotide sequence ID" value="NZ_BATC01000003.1"/>
</dbReference>
<dbReference type="PROSITE" id="PS50109">
    <property type="entry name" value="HIS_KIN"/>
    <property type="match status" value="1"/>
</dbReference>
<reference evidence="12" key="1">
    <citation type="journal article" date="2013" name="Genome Announc.">
        <title>Draft Genome Sequence of the Dimorphic Prosthecate Bacterium Brevundimonas abyssalis TAR-001T.</title>
        <authorList>
            <person name="Tsubouchi T."/>
            <person name="Nishi S."/>
            <person name="Usui K."/>
            <person name="Shimane Y."/>
            <person name="Takaki Y."/>
            <person name="Maruyama T."/>
            <person name="Hatada Y."/>
        </authorList>
    </citation>
    <scope>NUCLEOTIDE SEQUENCE [LARGE SCALE GENOMIC DNA]</scope>
    <source>
        <strain evidence="12">TAR-001</strain>
    </source>
</reference>
<proteinExistence type="predicted"/>
<evidence type="ECO:0000256" key="1">
    <source>
        <dbReference type="ARBA" id="ARBA00000085"/>
    </source>
</evidence>
<organism evidence="11 12">
    <name type="scientific">Brevundimonas abyssalis TAR-001</name>
    <dbReference type="NCBI Taxonomy" id="1391729"/>
    <lineage>
        <taxon>Bacteria</taxon>
        <taxon>Pseudomonadati</taxon>
        <taxon>Pseudomonadota</taxon>
        <taxon>Alphaproteobacteria</taxon>
        <taxon>Caulobacterales</taxon>
        <taxon>Caulobacteraceae</taxon>
        <taxon>Brevundimonas</taxon>
    </lineage>
</organism>
<dbReference type="InterPro" id="IPR003594">
    <property type="entry name" value="HATPase_dom"/>
</dbReference>
<comment type="catalytic activity">
    <reaction evidence="1">
        <text>ATP + protein L-histidine = ADP + protein N-phospho-L-histidine.</text>
        <dbReference type="EC" id="2.7.13.3"/>
    </reaction>
</comment>
<sequence>MVRLGRRFATNRAQGIRFRLAAAMAVALLPILLLSAIQTQAAFQSEAEDRRHDLVLGAERSAATAKARLDSATVLLEVLRPESLGLYCAPRLRALVAELDGYDALYRFTPTGRVACASTSVQGDLTVRDTPWFARIQSGETVVLTRAPDRLASEPALLAAVRSERPMGAFDGVLAAIIPLSSLQPDVSDRSLPEGTEVALTDASGVLLTATDAAAFETRDENALAGWVDRAREGAVEFHARDASGRSRLYAGAALAGRDVYVLLSTPDPGLLSWAQLNPTGTLLLPLAAWLMAFLAVMIFTDRIVIRWLDYLERVASIYAKGRFTVRPVQAENAPAEIRVLARTLDEMAEAISERDLSLTESLAEKDALMREIHHRVKNNLQIISSLLSMQQRALTDPAARAAVGDTRQRISALALIYRTLYQSPDIREADLADFLRELTGQLVASESGRGPVVSSQVTADSLVIDPDRLAPLALWAVEAISNAQKHAFAGRGGTLHVRFTADDATCRLEVEDDGPGTDVSTLEGGVGRTLMTAFARQLRGEAAFEARPEGGMIARLTFPRPDPLPPSVHGAPLN</sequence>
<evidence type="ECO:0000259" key="9">
    <source>
        <dbReference type="PROSITE" id="PS50109"/>
    </source>
</evidence>
<evidence type="ECO:0000256" key="6">
    <source>
        <dbReference type="ARBA" id="ARBA00022741"/>
    </source>
</evidence>
<dbReference type="Pfam" id="PF07568">
    <property type="entry name" value="HisKA_2"/>
    <property type="match status" value="1"/>
</dbReference>
<name>A0A8E0KJ58_9CAUL</name>
<dbReference type="PANTHER" id="PTHR41523:SF8">
    <property type="entry name" value="ETHYLENE RESPONSE SENSOR PROTEIN"/>
    <property type="match status" value="1"/>
</dbReference>
<evidence type="ECO:0000313" key="11">
    <source>
        <dbReference type="EMBL" id="GAD58069.1"/>
    </source>
</evidence>